<sequence>MDPSVPLLNGRNMLEELPNEVLINIFGYAICIELNECDSRPVITSKPLTCFAHIKKKPSDAGLSIASKHSLAWQSPKAASCYLEALQQYVKNEQVTVYANIADLNFTNFKKFLTPLEKNQANLQLFSVGNNACSIKFSHCTTRLLKLDPPTFNQYCKKTKKLPVTLNTSHKINSVEDRQALGCFVAERNGITLDHTFPGTTQFEQIFYQFHRYAFRESVNPLANKPWMENHEKALAAVKRLENRNFQNTREGWNRANPDWVGYVED</sequence>
<name>A0A8H6RE27_9PEZI</name>
<gene>
    <name evidence="1" type="ORF">HII31_09850</name>
</gene>
<proteinExistence type="predicted"/>
<reference evidence="1" key="1">
    <citation type="submission" date="2020-04" db="EMBL/GenBank/DDBJ databases">
        <title>Draft genome resource of the tomato pathogen Pseudocercospora fuligena.</title>
        <authorList>
            <person name="Zaccaron A."/>
        </authorList>
    </citation>
    <scope>NUCLEOTIDE SEQUENCE</scope>
    <source>
        <strain evidence="1">PF001</strain>
    </source>
</reference>
<dbReference type="Proteomes" id="UP000660729">
    <property type="component" value="Unassembled WGS sequence"/>
</dbReference>
<accession>A0A8H6RE27</accession>
<keyword evidence="2" id="KW-1185">Reference proteome</keyword>
<protein>
    <submittedName>
        <fullName evidence="1">Uncharacterized protein</fullName>
    </submittedName>
</protein>
<dbReference type="OrthoDB" id="10363661at2759"/>
<dbReference type="EMBL" id="JABCIY010000204">
    <property type="protein sequence ID" value="KAF7188927.1"/>
    <property type="molecule type" value="Genomic_DNA"/>
</dbReference>
<dbReference type="AlphaFoldDB" id="A0A8H6RE27"/>
<comment type="caution">
    <text evidence="1">The sequence shown here is derived from an EMBL/GenBank/DDBJ whole genome shotgun (WGS) entry which is preliminary data.</text>
</comment>
<evidence type="ECO:0000313" key="2">
    <source>
        <dbReference type="Proteomes" id="UP000660729"/>
    </source>
</evidence>
<evidence type="ECO:0000313" key="1">
    <source>
        <dbReference type="EMBL" id="KAF7188927.1"/>
    </source>
</evidence>
<organism evidence="1 2">
    <name type="scientific">Pseudocercospora fuligena</name>
    <dbReference type="NCBI Taxonomy" id="685502"/>
    <lineage>
        <taxon>Eukaryota</taxon>
        <taxon>Fungi</taxon>
        <taxon>Dikarya</taxon>
        <taxon>Ascomycota</taxon>
        <taxon>Pezizomycotina</taxon>
        <taxon>Dothideomycetes</taxon>
        <taxon>Dothideomycetidae</taxon>
        <taxon>Mycosphaerellales</taxon>
        <taxon>Mycosphaerellaceae</taxon>
        <taxon>Pseudocercospora</taxon>
    </lineage>
</organism>